<dbReference type="GO" id="GO:0015940">
    <property type="term" value="P:pantothenate biosynthetic process"/>
    <property type="evidence" value="ECO:0007669"/>
    <property type="project" value="InterPro"/>
</dbReference>
<dbReference type="SUPFAM" id="SSF48179">
    <property type="entry name" value="6-phosphogluconate dehydrogenase C-terminal domain-like"/>
    <property type="match status" value="1"/>
</dbReference>
<dbReference type="PANTHER" id="PTHR21708:SF26">
    <property type="entry name" value="2-DEHYDROPANTOATE 2-REDUCTASE"/>
    <property type="match status" value="1"/>
</dbReference>
<sequence length="374" mass="39941">MELYKVCRIDEDDYGCEELPEGEPARCRVTLQGLPGPEGAEGSDAVLVPDADLAAEGIEEGDTVLWQGGRLRRVRPIRTSALIGLGALGILFGRKMPGVQVIADADRAARYAAQPTLCNGEPCRFACCAPAGGRPVDLILVAVKATGLDAAIRDIAAFVGPDTVILSVLNGITSEERLNAAYPGHVLWSVAIGMDANRTGRTLVFKSAGKIQFGERDGSVTPRVAAVAQYLTACGIENEPCTDILYKQWHKLMINVGLNQASAAFGMTYGGLAEDGAQRALMLSAMQEVIRLANAEGVPLPVDDDVTWLAGAVPRFKPDSKPSMGQDVDAHRPTEVEEFAGVVRRLSRKHGLPTPANDYFYRAIRAIEAGWADA</sequence>
<dbReference type="Gene3D" id="1.10.1040.10">
    <property type="entry name" value="N-(1-d-carboxylethyl)-l-norvaline Dehydrogenase, domain 2"/>
    <property type="match status" value="1"/>
</dbReference>
<evidence type="ECO:0000259" key="5">
    <source>
        <dbReference type="Pfam" id="PF08546"/>
    </source>
</evidence>
<dbReference type="GO" id="GO:0005737">
    <property type="term" value="C:cytoplasm"/>
    <property type="evidence" value="ECO:0007669"/>
    <property type="project" value="TreeGrafter"/>
</dbReference>
<dbReference type="PANTHER" id="PTHR21708">
    <property type="entry name" value="PROBABLE 2-DEHYDROPANTOATE 2-REDUCTASE"/>
    <property type="match status" value="1"/>
</dbReference>
<evidence type="ECO:0000256" key="3">
    <source>
        <dbReference type="ARBA" id="ARBA00023002"/>
    </source>
</evidence>
<dbReference type="EMBL" id="DXHQ01000003">
    <property type="protein sequence ID" value="HIW07814.1"/>
    <property type="molecule type" value="Genomic_DNA"/>
</dbReference>
<dbReference type="SUPFAM" id="SSF51735">
    <property type="entry name" value="NAD(P)-binding Rossmann-fold domains"/>
    <property type="match status" value="1"/>
</dbReference>
<reference evidence="6" key="1">
    <citation type="journal article" date="2021" name="PeerJ">
        <title>Extensive microbial diversity within the chicken gut microbiome revealed by metagenomics and culture.</title>
        <authorList>
            <person name="Gilroy R."/>
            <person name="Ravi A."/>
            <person name="Getino M."/>
            <person name="Pursley I."/>
            <person name="Horton D.L."/>
            <person name="Alikhan N.F."/>
            <person name="Baker D."/>
            <person name="Gharbi K."/>
            <person name="Hall N."/>
            <person name="Watson M."/>
            <person name="Adriaenssens E.M."/>
            <person name="Foster-Nyarko E."/>
            <person name="Jarju S."/>
            <person name="Secka A."/>
            <person name="Antonio M."/>
            <person name="Oren A."/>
            <person name="Chaudhuri R.R."/>
            <person name="La Ragione R."/>
            <person name="Hildebrand F."/>
            <person name="Pallen M.J."/>
        </authorList>
    </citation>
    <scope>NUCLEOTIDE SEQUENCE</scope>
    <source>
        <strain evidence="6">ChiHcolR34-3080</strain>
    </source>
</reference>
<evidence type="ECO:0000313" key="7">
    <source>
        <dbReference type="Proteomes" id="UP000823933"/>
    </source>
</evidence>
<proteinExistence type="inferred from homology"/>
<dbReference type="Gene3D" id="3.40.50.720">
    <property type="entry name" value="NAD(P)-binding Rossmann-like Domain"/>
    <property type="match status" value="1"/>
</dbReference>
<feature type="domain" description="Ketopantoate reductase C-terminal" evidence="5">
    <location>
        <begin position="243"/>
        <end position="368"/>
    </location>
</feature>
<dbReference type="Pfam" id="PF08546">
    <property type="entry name" value="ApbA_C"/>
    <property type="match status" value="1"/>
</dbReference>
<dbReference type="InterPro" id="IPR013752">
    <property type="entry name" value="KPA_reductase"/>
</dbReference>
<keyword evidence="3 6" id="KW-0560">Oxidoreductase</keyword>
<dbReference type="InterPro" id="IPR003710">
    <property type="entry name" value="ApbA"/>
</dbReference>
<evidence type="ECO:0000259" key="4">
    <source>
        <dbReference type="Pfam" id="PF02558"/>
    </source>
</evidence>
<name>A0A9D1Q862_9FIRM</name>
<comment type="similarity">
    <text evidence="1">Belongs to the ketopantoate reductase family.</text>
</comment>
<dbReference type="InterPro" id="IPR036291">
    <property type="entry name" value="NAD(P)-bd_dom_sf"/>
</dbReference>
<dbReference type="EC" id="1.1.1.169" evidence="6"/>
<dbReference type="AlphaFoldDB" id="A0A9D1Q862"/>
<dbReference type="NCBIfam" id="TIGR00745">
    <property type="entry name" value="apbA_panE"/>
    <property type="match status" value="1"/>
</dbReference>
<gene>
    <name evidence="6" type="ORF">H9890_00215</name>
</gene>
<dbReference type="InterPro" id="IPR008927">
    <property type="entry name" value="6-PGluconate_DH-like_C_sf"/>
</dbReference>
<protein>
    <submittedName>
        <fullName evidence="6">2-dehydropantoate 2-reductase</fullName>
        <ecNumber evidence="6">1.1.1.169</ecNumber>
    </submittedName>
</protein>
<dbReference type="Pfam" id="PF02558">
    <property type="entry name" value="ApbA"/>
    <property type="match status" value="1"/>
</dbReference>
<reference evidence="6" key="2">
    <citation type="submission" date="2021-04" db="EMBL/GenBank/DDBJ databases">
        <authorList>
            <person name="Gilroy R."/>
        </authorList>
    </citation>
    <scope>NUCLEOTIDE SEQUENCE</scope>
    <source>
        <strain evidence="6">ChiHcolR34-3080</strain>
    </source>
</reference>
<feature type="domain" description="Ketopantoate reductase N-terminal" evidence="4">
    <location>
        <begin position="81"/>
        <end position="217"/>
    </location>
</feature>
<dbReference type="InterPro" id="IPR013332">
    <property type="entry name" value="KPR_N"/>
</dbReference>
<dbReference type="InterPro" id="IPR051402">
    <property type="entry name" value="KPR-Related"/>
</dbReference>
<evidence type="ECO:0000256" key="2">
    <source>
        <dbReference type="ARBA" id="ARBA00022857"/>
    </source>
</evidence>
<keyword evidence="2" id="KW-0521">NADP</keyword>
<evidence type="ECO:0000313" key="6">
    <source>
        <dbReference type="EMBL" id="HIW07814.1"/>
    </source>
</evidence>
<organism evidence="6 7">
    <name type="scientific">Candidatus Faecalibacterium intestinigallinarum</name>
    <dbReference type="NCBI Taxonomy" id="2838581"/>
    <lineage>
        <taxon>Bacteria</taxon>
        <taxon>Bacillati</taxon>
        <taxon>Bacillota</taxon>
        <taxon>Clostridia</taxon>
        <taxon>Eubacteriales</taxon>
        <taxon>Oscillospiraceae</taxon>
        <taxon>Faecalibacterium</taxon>
    </lineage>
</organism>
<evidence type="ECO:0000256" key="1">
    <source>
        <dbReference type="ARBA" id="ARBA00007870"/>
    </source>
</evidence>
<comment type="caution">
    <text evidence="6">The sequence shown here is derived from an EMBL/GenBank/DDBJ whole genome shotgun (WGS) entry which is preliminary data.</text>
</comment>
<dbReference type="FunFam" id="1.10.1040.10:FF:000017">
    <property type="entry name" value="2-dehydropantoate 2-reductase"/>
    <property type="match status" value="1"/>
</dbReference>
<dbReference type="Proteomes" id="UP000823933">
    <property type="component" value="Unassembled WGS sequence"/>
</dbReference>
<dbReference type="GO" id="GO:0008677">
    <property type="term" value="F:2-dehydropantoate 2-reductase activity"/>
    <property type="evidence" value="ECO:0007669"/>
    <property type="project" value="UniProtKB-EC"/>
</dbReference>
<accession>A0A9D1Q862</accession>
<dbReference type="InterPro" id="IPR013328">
    <property type="entry name" value="6PGD_dom2"/>
</dbReference>